<organism evidence="2 3">
    <name type="scientific">Cryomyces antarcticus</name>
    <dbReference type="NCBI Taxonomy" id="329879"/>
    <lineage>
        <taxon>Eukaryota</taxon>
        <taxon>Fungi</taxon>
        <taxon>Dikarya</taxon>
        <taxon>Ascomycota</taxon>
        <taxon>Pezizomycotina</taxon>
        <taxon>Dothideomycetes</taxon>
        <taxon>Dothideomycetes incertae sedis</taxon>
        <taxon>Cryomyces</taxon>
    </lineage>
</organism>
<feature type="transmembrane region" description="Helical" evidence="1">
    <location>
        <begin position="12"/>
        <end position="30"/>
    </location>
</feature>
<accession>A0ABR0M926</accession>
<name>A0ABR0M926_9PEZI</name>
<keyword evidence="1" id="KW-1133">Transmembrane helix</keyword>
<protein>
    <submittedName>
        <fullName evidence="2">Uncharacterized protein</fullName>
    </submittedName>
</protein>
<evidence type="ECO:0000313" key="3">
    <source>
        <dbReference type="Proteomes" id="UP001357485"/>
    </source>
</evidence>
<keyword evidence="1" id="KW-0472">Membrane</keyword>
<evidence type="ECO:0000313" key="2">
    <source>
        <dbReference type="EMBL" id="KAK5296597.1"/>
    </source>
</evidence>
<dbReference type="EMBL" id="JAVRRA010000018">
    <property type="protein sequence ID" value="KAK5296597.1"/>
    <property type="molecule type" value="Genomic_DNA"/>
</dbReference>
<dbReference type="Proteomes" id="UP001357485">
    <property type="component" value="Unassembled WGS sequence"/>
</dbReference>
<comment type="caution">
    <text evidence="2">The sequence shown here is derived from an EMBL/GenBank/DDBJ whole genome shotgun (WGS) entry which is preliminary data.</text>
</comment>
<reference evidence="2 3" key="1">
    <citation type="submission" date="2023-08" db="EMBL/GenBank/DDBJ databases">
        <title>Black Yeasts Isolated from many extreme environments.</title>
        <authorList>
            <person name="Coleine C."/>
            <person name="Stajich J.E."/>
            <person name="Selbmann L."/>
        </authorList>
    </citation>
    <scope>NUCLEOTIDE SEQUENCE [LARGE SCALE GENOMIC DNA]</scope>
    <source>
        <strain evidence="2 3">CCFEE 536</strain>
    </source>
</reference>
<evidence type="ECO:0000256" key="1">
    <source>
        <dbReference type="SAM" id="Phobius"/>
    </source>
</evidence>
<keyword evidence="3" id="KW-1185">Reference proteome</keyword>
<gene>
    <name evidence="2" type="ORF">LTR16_000621</name>
</gene>
<sequence length="94" mass="10503">MSAPQQQAIRRWIITGAVAGVTATGAWYGAGLKTRQEFTQEKRVRTEATPAEKIAQLENARGGLVVKRTALERKIEEMRARRNGETPVLGQERR</sequence>
<proteinExistence type="predicted"/>
<keyword evidence="1" id="KW-0812">Transmembrane</keyword>